<keyword evidence="3" id="KW-0548">Nucleotidyltransferase</keyword>
<comment type="catalytic activity">
    <reaction evidence="7">
        <text>D-glycero-beta-D-manno-heptose 1-phosphate + ATP + H(+) = ADP-D-glycero-beta-D-manno-heptose + diphosphate</text>
        <dbReference type="Rhea" id="RHEA:27465"/>
        <dbReference type="ChEBI" id="CHEBI:15378"/>
        <dbReference type="ChEBI" id="CHEBI:30616"/>
        <dbReference type="ChEBI" id="CHEBI:33019"/>
        <dbReference type="ChEBI" id="CHEBI:59967"/>
        <dbReference type="ChEBI" id="CHEBI:61593"/>
        <dbReference type="EC" id="2.7.7.70"/>
    </reaction>
</comment>
<keyword evidence="4" id="KW-0547">Nucleotide-binding</keyword>
<proteinExistence type="predicted"/>
<dbReference type="EC" id="2.7.7.70" evidence="1"/>
<dbReference type="GO" id="GO:0005975">
    <property type="term" value="P:carbohydrate metabolic process"/>
    <property type="evidence" value="ECO:0007669"/>
    <property type="project" value="InterPro"/>
</dbReference>
<sequence>MRAIQAIETKVMSLQQLLARVAAWRTTGKTIAFTNGCFDILHEGHIFSLSAAAKEADYLIVGVNSDNSVKRLKGPDRPVNNEHSRALILANLALTDAVVVFDEDTPLQLISALLPDVLVKGGDYTIEQIVGAKEVIANGGRVVINPIVEGFSTTGIIQHIKQSYS</sequence>
<dbReference type="GO" id="GO:0016773">
    <property type="term" value="F:phosphotransferase activity, alcohol group as acceptor"/>
    <property type="evidence" value="ECO:0007669"/>
    <property type="project" value="InterPro"/>
</dbReference>
<evidence type="ECO:0000313" key="10">
    <source>
        <dbReference type="Proteomes" id="UP000295741"/>
    </source>
</evidence>
<feature type="domain" description="Cytidyltransferase-like" evidence="8">
    <location>
        <begin position="33"/>
        <end position="158"/>
    </location>
</feature>
<evidence type="ECO:0000256" key="4">
    <source>
        <dbReference type="ARBA" id="ARBA00022741"/>
    </source>
</evidence>
<dbReference type="EMBL" id="SNWP01000010">
    <property type="protein sequence ID" value="TDO28324.1"/>
    <property type="molecule type" value="Genomic_DNA"/>
</dbReference>
<dbReference type="InterPro" id="IPR014729">
    <property type="entry name" value="Rossmann-like_a/b/a_fold"/>
</dbReference>
<keyword evidence="5" id="KW-0067">ATP-binding</keyword>
<dbReference type="GO" id="GO:0005524">
    <property type="term" value="F:ATP binding"/>
    <property type="evidence" value="ECO:0007669"/>
    <property type="project" value="UniProtKB-KW"/>
</dbReference>
<dbReference type="PANTHER" id="PTHR43793:SF2">
    <property type="entry name" value="BIFUNCTIONAL PROTEIN HLDE"/>
    <property type="match status" value="1"/>
</dbReference>
<keyword evidence="6" id="KW-0119">Carbohydrate metabolism</keyword>
<dbReference type="GO" id="GO:0016779">
    <property type="term" value="F:nucleotidyltransferase activity"/>
    <property type="evidence" value="ECO:0007669"/>
    <property type="project" value="UniProtKB-KW"/>
</dbReference>
<reference evidence="9 10" key="1">
    <citation type="submission" date="2019-03" db="EMBL/GenBank/DDBJ databases">
        <title>Genomic Encyclopedia of Archaeal and Bacterial Type Strains, Phase II (KMG-II): from individual species to whole genera.</title>
        <authorList>
            <person name="Goeker M."/>
        </authorList>
    </citation>
    <scope>NUCLEOTIDE SEQUENCE [LARGE SCALE GENOMIC DNA]</scope>
    <source>
        <strain evidence="9 10">DSM 28323</strain>
    </source>
</reference>
<keyword evidence="9" id="KW-0418">Kinase</keyword>
<evidence type="ECO:0000256" key="1">
    <source>
        <dbReference type="ARBA" id="ARBA00012519"/>
    </source>
</evidence>
<protein>
    <recommendedName>
        <fullName evidence="1">D-glycero-beta-D-manno-heptose 1-phosphate adenylyltransferase</fullName>
        <ecNumber evidence="1">2.7.7.70</ecNumber>
    </recommendedName>
</protein>
<dbReference type="RefSeq" id="WP_133472876.1">
    <property type="nucleotide sequence ID" value="NZ_SNWP01000010.1"/>
</dbReference>
<evidence type="ECO:0000313" key="9">
    <source>
        <dbReference type="EMBL" id="TDO28324.1"/>
    </source>
</evidence>
<dbReference type="Pfam" id="PF01467">
    <property type="entry name" value="CTP_transf_like"/>
    <property type="match status" value="1"/>
</dbReference>
<evidence type="ECO:0000256" key="6">
    <source>
        <dbReference type="ARBA" id="ARBA00023277"/>
    </source>
</evidence>
<dbReference type="OrthoDB" id="9795543at2"/>
<evidence type="ECO:0000256" key="3">
    <source>
        <dbReference type="ARBA" id="ARBA00022695"/>
    </source>
</evidence>
<dbReference type="Gene3D" id="3.40.50.620">
    <property type="entry name" value="HUPs"/>
    <property type="match status" value="1"/>
</dbReference>
<evidence type="ECO:0000256" key="5">
    <source>
        <dbReference type="ARBA" id="ARBA00022840"/>
    </source>
</evidence>
<dbReference type="GO" id="GO:0016301">
    <property type="term" value="F:kinase activity"/>
    <property type="evidence" value="ECO:0007669"/>
    <property type="project" value="UniProtKB-KW"/>
</dbReference>
<dbReference type="InterPro" id="IPR004821">
    <property type="entry name" value="Cyt_trans-like"/>
</dbReference>
<keyword evidence="2 9" id="KW-0808">Transferase</keyword>
<accession>A0A4R6IZJ3</accession>
<comment type="caution">
    <text evidence="9">The sequence shown here is derived from an EMBL/GenBank/DDBJ whole genome shotgun (WGS) entry which is preliminary data.</text>
</comment>
<dbReference type="InterPro" id="IPR011914">
    <property type="entry name" value="RfaE_dom_II"/>
</dbReference>
<dbReference type="InterPro" id="IPR050385">
    <property type="entry name" value="Archaeal_FAD_synthase"/>
</dbReference>
<dbReference type="NCBIfam" id="TIGR02199">
    <property type="entry name" value="rfaE_dom_II"/>
    <property type="match status" value="1"/>
</dbReference>
<organism evidence="9 10">
    <name type="scientific">Sediminibacterium goheungense</name>
    <dbReference type="NCBI Taxonomy" id="1086393"/>
    <lineage>
        <taxon>Bacteria</taxon>
        <taxon>Pseudomonadati</taxon>
        <taxon>Bacteroidota</taxon>
        <taxon>Chitinophagia</taxon>
        <taxon>Chitinophagales</taxon>
        <taxon>Chitinophagaceae</taxon>
        <taxon>Sediminibacterium</taxon>
    </lineage>
</organism>
<dbReference type="NCBIfam" id="TIGR00125">
    <property type="entry name" value="cyt_tran_rel"/>
    <property type="match status" value="1"/>
</dbReference>
<dbReference type="PANTHER" id="PTHR43793">
    <property type="entry name" value="FAD SYNTHASE"/>
    <property type="match status" value="1"/>
</dbReference>
<name>A0A4R6IZJ3_9BACT</name>
<evidence type="ECO:0000256" key="2">
    <source>
        <dbReference type="ARBA" id="ARBA00022679"/>
    </source>
</evidence>
<evidence type="ECO:0000259" key="8">
    <source>
        <dbReference type="Pfam" id="PF01467"/>
    </source>
</evidence>
<dbReference type="Proteomes" id="UP000295741">
    <property type="component" value="Unassembled WGS sequence"/>
</dbReference>
<dbReference type="SUPFAM" id="SSF52374">
    <property type="entry name" value="Nucleotidylyl transferase"/>
    <property type="match status" value="1"/>
</dbReference>
<keyword evidence="10" id="KW-1185">Reference proteome</keyword>
<dbReference type="AlphaFoldDB" id="A0A4R6IZJ3"/>
<gene>
    <name evidence="9" type="ORF">BC659_0387</name>
</gene>
<evidence type="ECO:0000256" key="7">
    <source>
        <dbReference type="ARBA" id="ARBA00047428"/>
    </source>
</evidence>